<reference evidence="2 3" key="1">
    <citation type="submission" date="2019-02" db="EMBL/GenBank/DDBJ databases">
        <title>Deep-cultivation of Planctomycetes and their phenomic and genomic characterization uncovers novel biology.</title>
        <authorList>
            <person name="Wiegand S."/>
            <person name="Jogler M."/>
            <person name="Boedeker C."/>
            <person name="Pinto D."/>
            <person name="Vollmers J."/>
            <person name="Rivas-Marin E."/>
            <person name="Kohn T."/>
            <person name="Peeters S.H."/>
            <person name="Heuer A."/>
            <person name="Rast P."/>
            <person name="Oberbeckmann S."/>
            <person name="Bunk B."/>
            <person name="Jeske O."/>
            <person name="Meyerdierks A."/>
            <person name="Storesund J.E."/>
            <person name="Kallscheuer N."/>
            <person name="Luecker S."/>
            <person name="Lage O.M."/>
            <person name="Pohl T."/>
            <person name="Merkel B.J."/>
            <person name="Hornburger P."/>
            <person name="Mueller R.-W."/>
            <person name="Bruemmer F."/>
            <person name="Labrenz M."/>
            <person name="Spormann A.M."/>
            <person name="Op den Camp H."/>
            <person name="Overmann J."/>
            <person name="Amann R."/>
            <person name="Jetten M.S.M."/>
            <person name="Mascher T."/>
            <person name="Medema M.H."/>
            <person name="Devos D.P."/>
            <person name="Kaster A.-K."/>
            <person name="Ovreas L."/>
            <person name="Rohde M."/>
            <person name="Galperin M.Y."/>
            <person name="Jogler C."/>
        </authorList>
    </citation>
    <scope>NUCLEOTIDE SEQUENCE [LARGE SCALE GENOMIC DNA]</scope>
    <source>
        <strain evidence="2 3">Pan161</strain>
    </source>
</reference>
<name>A0A517V8Y0_9PLAN</name>
<protein>
    <recommendedName>
        <fullName evidence="4">Carboxypeptidase regulatory-like domain-containing protein</fullName>
    </recommendedName>
</protein>
<feature type="region of interest" description="Disordered" evidence="1">
    <location>
        <begin position="58"/>
        <end position="92"/>
    </location>
</feature>
<organism evidence="2 3">
    <name type="scientific">Gimesia algae</name>
    <dbReference type="NCBI Taxonomy" id="2527971"/>
    <lineage>
        <taxon>Bacteria</taxon>
        <taxon>Pseudomonadati</taxon>
        <taxon>Planctomycetota</taxon>
        <taxon>Planctomycetia</taxon>
        <taxon>Planctomycetales</taxon>
        <taxon>Planctomycetaceae</taxon>
        <taxon>Gimesia</taxon>
    </lineage>
</organism>
<gene>
    <name evidence="2" type="ORF">Pan161_10910</name>
</gene>
<proteinExistence type="predicted"/>
<dbReference type="KEGG" id="gax:Pan161_10910"/>
<dbReference type="EMBL" id="CP036343">
    <property type="protein sequence ID" value="QDT89461.1"/>
    <property type="molecule type" value="Genomic_DNA"/>
</dbReference>
<evidence type="ECO:0000313" key="2">
    <source>
        <dbReference type="EMBL" id="QDT89461.1"/>
    </source>
</evidence>
<evidence type="ECO:0000256" key="1">
    <source>
        <dbReference type="SAM" id="MobiDB-lite"/>
    </source>
</evidence>
<accession>A0A517V8Y0</accession>
<dbReference type="Gene3D" id="2.60.40.1120">
    <property type="entry name" value="Carboxypeptidase-like, regulatory domain"/>
    <property type="match status" value="1"/>
</dbReference>
<feature type="compositionally biased region" description="Polar residues" evidence="1">
    <location>
        <begin position="70"/>
        <end position="89"/>
    </location>
</feature>
<dbReference type="RefSeq" id="WP_145224697.1">
    <property type="nucleotide sequence ID" value="NZ_CP036343.1"/>
</dbReference>
<keyword evidence="3" id="KW-1185">Reference proteome</keyword>
<dbReference type="OrthoDB" id="215725at2"/>
<evidence type="ECO:0000313" key="3">
    <source>
        <dbReference type="Proteomes" id="UP000316855"/>
    </source>
</evidence>
<dbReference type="AlphaFoldDB" id="A0A517V8Y0"/>
<evidence type="ECO:0008006" key="4">
    <source>
        <dbReference type="Google" id="ProtNLM"/>
    </source>
</evidence>
<dbReference type="Proteomes" id="UP000316855">
    <property type="component" value="Chromosome"/>
</dbReference>
<sequence>MIDVFIPQRFNSVFYAFFILCVAGCGSGGEPIPELAQVTGVVTMDGAPLEGAKVIFEPQQATDKARRRASSATTESDGSYTLEYNSDASGATPGTHKVMILKMPDNPEDAGIQLVPAKYNDKTELTAEVEVGNNTFNFDLKSK</sequence>